<protein>
    <submittedName>
        <fullName evidence="1">Uncharacterized protein</fullName>
    </submittedName>
</protein>
<evidence type="ECO:0000313" key="1">
    <source>
        <dbReference type="EMBL" id="MQL74533.1"/>
    </source>
</evidence>
<dbReference type="AlphaFoldDB" id="A0A843TYR3"/>
<gene>
    <name evidence="1" type="ORF">Taro_006896</name>
</gene>
<organism evidence="1 2">
    <name type="scientific">Colocasia esculenta</name>
    <name type="common">Wild taro</name>
    <name type="synonym">Arum esculentum</name>
    <dbReference type="NCBI Taxonomy" id="4460"/>
    <lineage>
        <taxon>Eukaryota</taxon>
        <taxon>Viridiplantae</taxon>
        <taxon>Streptophyta</taxon>
        <taxon>Embryophyta</taxon>
        <taxon>Tracheophyta</taxon>
        <taxon>Spermatophyta</taxon>
        <taxon>Magnoliopsida</taxon>
        <taxon>Liliopsida</taxon>
        <taxon>Araceae</taxon>
        <taxon>Aroideae</taxon>
        <taxon>Colocasieae</taxon>
        <taxon>Colocasia</taxon>
    </lineage>
</organism>
<dbReference type="Proteomes" id="UP000652761">
    <property type="component" value="Unassembled WGS sequence"/>
</dbReference>
<sequence length="77" mass="8326">MCAACHAWSGVADVWGLAEQSRGGSARPRGGAVVAVRGDLAFQRSSRRALDTRTLHRVGETSCCSRRWFPNPEKAVV</sequence>
<reference evidence="1" key="1">
    <citation type="submission" date="2017-07" db="EMBL/GenBank/DDBJ databases">
        <title>Taro Niue Genome Assembly and Annotation.</title>
        <authorList>
            <person name="Atibalentja N."/>
            <person name="Keating K."/>
            <person name="Fields C.J."/>
        </authorList>
    </citation>
    <scope>NUCLEOTIDE SEQUENCE</scope>
    <source>
        <strain evidence="1">Niue_2</strain>
        <tissue evidence="1">Leaf</tissue>
    </source>
</reference>
<keyword evidence="2" id="KW-1185">Reference proteome</keyword>
<dbReference type="EMBL" id="NMUH01000213">
    <property type="protein sequence ID" value="MQL74533.1"/>
    <property type="molecule type" value="Genomic_DNA"/>
</dbReference>
<name>A0A843TYR3_COLES</name>
<evidence type="ECO:0000313" key="2">
    <source>
        <dbReference type="Proteomes" id="UP000652761"/>
    </source>
</evidence>
<proteinExistence type="predicted"/>
<comment type="caution">
    <text evidence="1">The sequence shown here is derived from an EMBL/GenBank/DDBJ whole genome shotgun (WGS) entry which is preliminary data.</text>
</comment>
<accession>A0A843TYR3</accession>